<keyword evidence="4 10" id="KW-0812">Transmembrane</keyword>
<dbReference type="InterPro" id="IPR004117">
    <property type="entry name" value="7tm6_olfct_rcpt"/>
</dbReference>
<dbReference type="PANTHER" id="PTHR21137:SF35">
    <property type="entry name" value="ODORANT RECEPTOR 19A-RELATED"/>
    <property type="match status" value="1"/>
</dbReference>
<evidence type="ECO:0000256" key="1">
    <source>
        <dbReference type="ARBA" id="ARBA00004651"/>
    </source>
</evidence>
<keyword evidence="9" id="KW-0807">Transducer</keyword>
<keyword evidence="6 10" id="KW-1133">Transmembrane helix</keyword>
<keyword evidence="5" id="KW-0552">Olfaction</keyword>
<dbReference type="PANTHER" id="PTHR21137">
    <property type="entry name" value="ODORANT RECEPTOR"/>
    <property type="match status" value="1"/>
</dbReference>
<reference evidence="11" key="1">
    <citation type="submission" date="2020-03" db="EMBL/GenBank/DDBJ databases">
        <title>Relaxed selection underlies rapid genomic changes in the transitions from sociality to social parasitism in ants.</title>
        <authorList>
            <person name="Bi X."/>
        </authorList>
    </citation>
    <scope>NUCLEOTIDE SEQUENCE</scope>
    <source>
        <strain evidence="11">BGI-DK2014a</strain>
        <tissue evidence="11">Whole body</tissue>
    </source>
</reference>
<organism evidence="11 12">
    <name type="scientific">Acromyrmex charruanus</name>
    <dbReference type="NCBI Taxonomy" id="2715315"/>
    <lineage>
        <taxon>Eukaryota</taxon>
        <taxon>Metazoa</taxon>
        <taxon>Ecdysozoa</taxon>
        <taxon>Arthropoda</taxon>
        <taxon>Hexapoda</taxon>
        <taxon>Insecta</taxon>
        <taxon>Pterygota</taxon>
        <taxon>Neoptera</taxon>
        <taxon>Endopterygota</taxon>
        <taxon>Hymenoptera</taxon>
        <taxon>Apocrita</taxon>
        <taxon>Aculeata</taxon>
        <taxon>Formicoidea</taxon>
        <taxon>Formicidae</taxon>
        <taxon>Myrmicinae</taxon>
        <taxon>Acromyrmex</taxon>
    </lineage>
</organism>
<comment type="subcellular location">
    <subcellularLocation>
        <location evidence="1">Cell membrane</location>
        <topology evidence="1">Multi-pass membrane protein</topology>
    </subcellularLocation>
</comment>
<keyword evidence="2" id="KW-1003">Cell membrane</keyword>
<dbReference type="GO" id="GO:0007165">
    <property type="term" value="P:signal transduction"/>
    <property type="evidence" value="ECO:0007669"/>
    <property type="project" value="UniProtKB-KW"/>
</dbReference>
<feature type="non-terminal residue" evidence="11">
    <location>
        <position position="1"/>
    </location>
</feature>
<dbReference type="GO" id="GO:0004984">
    <property type="term" value="F:olfactory receptor activity"/>
    <property type="evidence" value="ECO:0007669"/>
    <property type="project" value="InterPro"/>
</dbReference>
<dbReference type="EMBL" id="JAANIC010002457">
    <property type="protein sequence ID" value="KAG5344782.1"/>
    <property type="molecule type" value="Genomic_DNA"/>
</dbReference>
<dbReference type="Pfam" id="PF02949">
    <property type="entry name" value="7tm_6"/>
    <property type="match status" value="1"/>
</dbReference>
<evidence type="ECO:0000256" key="6">
    <source>
        <dbReference type="ARBA" id="ARBA00022989"/>
    </source>
</evidence>
<evidence type="ECO:0000256" key="10">
    <source>
        <dbReference type="SAM" id="Phobius"/>
    </source>
</evidence>
<feature type="transmembrane region" description="Helical" evidence="10">
    <location>
        <begin position="275"/>
        <end position="299"/>
    </location>
</feature>
<keyword evidence="7 10" id="KW-0472">Membrane</keyword>
<evidence type="ECO:0000256" key="8">
    <source>
        <dbReference type="ARBA" id="ARBA00023170"/>
    </source>
</evidence>
<feature type="transmembrane region" description="Helical" evidence="10">
    <location>
        <begin position="118"/>
        <end position="142"/>
    </location>
</feature>
<feature type="transmembrane region" description="Helical" evidence="10">
    <location>
        <begin position="211"/>
        <end position="234"/>
    </location>
</feature>
<keyword evidence="3" id="KW-0716">Sensory transduction</keyword>
<feature type="transmembrane region" description="Helical" evidence="10">
    <location>
        <begin position="311"/>
        <end position="332"/>
    </location>
</feature>
<evidence type="ECO:0000256" key="2">
    <source>
        <dbReference type="ARBA" id="ARBA00022475"/>
    </source>
</evidence>
<dbReference type="Proteomes" id="UP000669903">
    <property type="component" value="Unassembled WGS sequence"/>
</dbReference>
<keyword evidence="8" id="KW-0675">Receptor</keyword>
<dbReference type="AlphaFoldDB" id="A0A836GK68"/>
<gene>
    <name evidence="11" type="primary">Or67a_0</name>
    <name evidence="11" type="ORF">G6Z76_0012986</name>
</gene>
<keyword evidence="12" id="KW-1185">Reference proteome</keyword>
<accession>A0A836GK68</accession>
<feature type="non-terminal residue" evidence="11">
    <location>
        <position position="379"/>
    </location>
</feature>
<evidence type="ECO:0000256" key="5">
    <source>
        <dbReference type="ARBA" id="ARBA00022725"/>
    </source>
</evidence>
<feature type="transmembrane region" description="Helical" evidence="10">
    <location>
        <begin position="344"/>
        <end position="364"/>
    </location>
</feature>
<dbReference type="GO" id="GO:0005549">
    <property type="term" value="F:odorant binding"/>
    <property type="evidence" value="ECO:0007669"/>
    <property type="project" value="InterPro"/>
</dbReference>
<feature type="transmembrane region" description="Helical" evidence="10">
    <location>
        <begin position="148"/>
        <end position="167"/>
    </location>
</feature>
<proteinExistence type="predicted"/>
<evidence type="ECO:0000256" key="4">
    <source>
        <dbReference type="ARBA" id="ARBA00022692"/>
    </source>
</evidence>
<name>A0A836GK68_9HYME</name>
<evidence type="ECO:0000256" key="3">
    <source>
        <dbReference type="ARBA" id="ARBA00022606"/>
    </source>
</evidence>
<evidence type="ECO:0000256" key="9">
    <source>
        <dbReference type="ARBA" id="ARBA00023224"/>
    </source>
</evidence>
<sequence>RYNSEWYNMPIAARKLLIMIMMRSEKPSELRMSKIVILSNISFNTATSGTLNPPLVIRHASYITAQLLHLYIVCWLGQQIIDHSDRVYTSTYNSEWYNMPIAARKLLIMIMMRSEKPLGLRMSKIVVLSNITFNTVLALVTLYGDFDAIIECIPPLVVDFACIIKLVNLTCNTKKIKILLIHIQRDWRSWTIKSEFEILHRFAENGRSITIAYAGGMYAFGSLFPFLAIIPKIIGKNVTSEYSTRPVGFPYHVEYYVDLEKYYYPILIHNYLATAIRLTILVAIDTFVTILVQHCCVLFSVVRFARYLDAIYTKAFFFEVDLIILAMGMSALQATSGILNPPLVIRHASYITAQLLHLYIVCWLGQQIIDHSDRVYMST</sequence>
<dbReference type="GO" id="GO:0005886">
    <property type="term" value="C:plasma membrane"/>
    <property type="evidence" value="ECO:0007669"/>
    <property type="project" value="UniProtKB-SubCell"/>
</dbReference>
<protein>
    <submittedName>
        <fullName evidence="11">OR67A protein</fullName>
    </submittedName>
</protein>
<comment type="caution">
    <text evidence="11">The sequence shown here is derived from an EMBL/GenBank/DDBJ whole genome shotgun (WGS) entry which is preliminary data.</text>
</comment>
<evidence type="ECO:0000256" key="7">
    <source>
        <dbReference type="ARBA" id="ARBA00023136"/>
    </source>
</evidence>
<evidence type="ECO:0000313" key="11">
    <source>
        <dbReference type="EMBL" id="KAG5344782.1"/>
    </source>
</evidence>
<evidence type="ECO:0000313" key="12">
    <source>
        <dbReference type="Proteomes" id="UP000669903"/>
    </source>
</evidence>